<dbReference type="Proteomes" id="UP000824109">
    <property type="component" value="Unassembled WGS sequence"/>
</dbReference>
<dbReference type="InterPro" id="IPR027417">
    <property type="entry name" value="P-loop_NTPase"/>
</dbReference>
<evidence type="ECO:0000313" key="10">
    <source>
        <dbReference type="Proteomes" id="UP000824109"/>
    </source>
</evidence>
<evidence type="ECO:0000256" key="5">
    <source>
        <dbReference type="ARBA" id="ARBA00022842"/>
    </source>
</evidence>
<dbReference type="SUPFAM" id="SSF52540">
    <property type="entry name" value="P-loop containing nucleoside triphosphate hydrolases"/>
    <property type="match status" value="1"/>
</dbReference>
<evidence type="ECO:0000256" key="6">
    <source>
        <dbReference type="ARBA" id="ARBA00022962"/>
    </source>
</evidence>
<proteinExistence type="predicted"/>
<dbReference type="AlphaFoldDB" id="A0A9D1SFM5"/>
<evidence type="ECO:0000313" key="9">
    <source>
        <dbReference type="EMBL" id="HIU58265.1"/>
    </source>
</evidence>
<organism evidence="9 10">
    <name type="scientific">Candidatus Ornithomonoglobus merdipullorum</name>
    <dbReference type="NCBI Taxonomy" id="2840895"/>
    <lineage>
        <taxon>Bacteria</taxon>
        <taxon>Bacillati</taxon>
        <taxon>Bacillota</taxon>
        <taxon>Clostridia</taxon>
        <taxon>Candidatus Ornithomonoglobus</taxon>
    </lineage>
</organism>
<evidence type="ECO:0000256" key="3">
    <source>
        <dbReference type="ARBA" id="ARBA00022741"/>
    </source>
</evidence>
<dbReference type="PANTHER" id="PTHR43873">
    <property type="entry name" value="COBYRINATE A,C-DIAMIDE SYNTHASE"/>
    <property type="match status" value="1"/>
</dbReference>
<dbReference type="Pfam" id="PF07685">
    <property type="entry name" value="GATase_3"/>
    <property type="match status" value="1"/>
</dbReference>
<dbReference type="InterPro" id="IPR002586">
    <property type="entry name" value="CobQ/CobB/MinD/ParA_Nub-bd_dom"/>
</dbReference>
<evidence type="ECO:0000259" key="8">
    <source>
        <dbReference type="Pfam" id="PF07685"/>
    </source>
</evidence>
<evidence type="ECO:0000256" key="1">
    <source>
        <dbReference type="ARBA" id="ARBA00001946"/>
    </source>
</evidence>
<dbReference type="InterPro" id="IPR029062">
    <property type="entry name" value="Class_I_gatase-like"/>
</dbReference>
<keyword evidence="5" id="KW-0460">Magnesium</keyword>
<reference evidence="9" key="1">
    <citation type="submission" date="2020-10" db="EMBL/GenBank/DDBJ databases">
        <authorList>
            <person name="Gilroy R."/>
        </authorList>
    </citation>
    <scope>NUCLEOTIDE SEQUENCE</scope>
    <source>
        <strain evidence="9">USAMLcec3-3695</strain>
    </source>
</reference>
<dbReference type="NCBIfam" id="TIGR00379">
    <property type="entry name" value="cobB"/>
    <property type="match status" value="1"/>
</dbReference>
<keyword evidence="6" id="KW-0315">Glutamine amidotransferase</keyword>
<keyword evidence="2" id="KW-0436">Ligase</keyword>
<accession>A0A9D1SFM5</accession>
<dbReference type="PANTHER" id="PTHR43873:SF1">
    <property type="entry name" value="COBYRINATE A,C-DIAMIDE SYNTHASE"/>
    <property type="match status" value="1"/>
</dbReference>
<dbReference type="InterPro" id="IPR011698">
    <property type="entry name" value="GATase_3"/>
</dbReference>
<keyword evidence="4" id="KW-0067">ATP-binding</keyword>
<comment type="caution">
    <text evidence="9">The sequence shown here is derived from an EMBL/GenBank/DDBJ whole genome shotgun (WGS) entry which is preliminary data.</text>
</comment>
<dbReference type="Pfam" id="PF01656">
    <property type="entry name" value="CbiA"/>
    <property type="match status" value="1"/>
</dbReference>
<protein>
    <submittedName>
        <fullName evidence="9">Cobyrinate a,c-diamide synthase</fullName>
    </submittedName>
</protein>
<dbReference type="EMBL" id="DVNB01000108">
    <property type="protein sequence ID" value="HIU58265.1"/>
    <property type="molecule type" value="Genomic_DNA"/>
</dbReference>
<feature type="domain" description="CobQ/CobB/MinD/ParA nucleotide binding" evidence="7">
    <location>
        <begin position="8"/>
        <end position="189"/>
    </location>
</feature>
<reference evidence="9" key="2">
    <citation type="journal article" date="2021" name="PeerJ">
        <title>Extensive microbial diversity within the chicken gut microbiome revealed by metagenomics and culture.</title>
        <authorList>
            <person name="Gilroy R."/>
            <person name="Ravi A."/>
            <person name="Getino M."/>
            <person name="Pursley I."/>
            <person name="Horton D.L."/>
            <person name="Alikhan N.F."/>
            <person name="Baker D."/>
            <person name="Gharbi K."/>
            <person name="Hall N."/>
            <person name="Watson M."/>
            <person name="Adriaenssens E.M."/>
            <person name="Foster-Nyarko E."/>
            <person name="Jarju S."/>
            <person name="Secka A."/>
            <person name="Antonio M."/>
            <person name="Oren A."/>
            <person name="Chaudhuri R.R."/>
            <person name="La Ragione R."/>
            <person name="Hildebrand F."/>
            <person name="Pallen M.J."/>
        </authorList>
    </citation>
    <scope>NUCLEOTIDE SEQUENCE</scope>
    <source>
        <strain evidence="9">USAMLcec3-3695</strain>
    </source>
</reference>
<sequence length="450" mass="49402">MSKAIPRIAFVSAMSGGGKTTAACAVMRAFVNKGLSVSPFKCGPDYIDPMHHFAAAGRQGVNLDPFFLSPAELREVFCENAKDADIAVIEGVMGYYDGVKPDSDKASTYDTLKTLGVPAVLVIPARGMSYTIISVINGIVGFRNDSNIKAVILSGVTEMTYKMLKPVIERETGTAAAGYIPRLENTVESRHLGLTMPWENDADVIEKNAEMIAETVDLGLILKLAESAPSIDAEKSEFLYRGHVKIGVAYDRAFCFYYKDNLDILKSMGAEPVYFSPIEDENVPDGVSGLIFGGGYPELHSEALSKNTPMLKSVRGCIESGMPCIAECGGFMYLHERIEVKKGCFADMAGVIKADAVKRDRLVRFGYAELSAIRSCVYLDRGETVRIHEFHYWDSTDNGSGCIAVKPGGRRSWECVHTEGTLFAGFPHIYLRSEPRFAERFIDECMRYGK</sequence>
<feature type="domain" description="CobB/CobQ-like glutamine amidotransferase" evidence="8">
    <location>
        <begin position="245"/>
        <end position="432"/>
    </location>
</feature>
<dbReference type="Gene3D" id="3.40.50.880">
    <property type="match status" value="1"/>
</dbReference>
<gene>
    <name evidence="9" type="ORF">IAA61_10725</name>
</gene>
<keyword evidence="3" id="KW-0547">Nucleotide-binding</keyword>
<evidence type="ECO:0000259" key="7">
    <source>
        <dbReference type="Pfam" id="PF01656"/>
    </source>
</evidence>
<evidence type="ECO:0000256" key="2">
    <source>
        <dbReference type="ARBA" id="ARBA00022598"/>
    </source>
</evidence>
<evidence type="ECO:0000256" key="4">
    <source>
        <dbReference type="ARBA" id="ARBA00022840"/>
    </source>
</evidence>
<dbReference type="CDD" id="cd03130">
    <property type="entry name" value="GATase1_CobB"/>
    <property type="match status" value="1"/>
</dbReference>
<name>A0A9D1SFM5_9FIRM</name>
<dbReference type="InterPro" id="IPR004484">
    <property type="entry name" value="CbiA/CobB_synth"/>
</dbReference>
<dbReference type="GO" id="GO:0042242">
    <property type="term" value="F:cobyrinic acid a,c-diamide synthase activity"/>
    <property type="evidence" value="ECO:0007669"/>
    <property type="project" value="InterPro"/>
</dbReference>
<dbReference type="Gene3D" id="3.40.50.300">
    <property type="entry name" value="P-loop containing nucleotide triphosphate hydrolases"/>
    <property type="match status" value="1"/>
</dbReference>
<dbReference type="NCBIfam" id="NF002204">
    <property type="entry name" value="PRK01077.1"/>
    <property type="match status" value="1"/>
</dbReference>
<dbReference type="GO" id="GO:0005524">
    <property type="term" value="F:ATP binding"/>
    <property type="evidence" value="ECO:0007669"/>
    <property type="project" value="UniProtKB-KW"/>
</dbReference>
<dbReference type="SUPFAM" id="SSF52317">
    <property type="entry name" value="Class I glutamine amidotransferase-like"/>
    <property type="match status" value="1"/>
</dbReference>
<comment type="cofactor">
    <cofactor evidence="1">
        <name>Mg(2+)</name>
        <dbReference type="ChEBI" id="CHEBI:18420"/>
    </cofactor>
</comment>
<dbReference type="PROSITE" id="PS51274">
    <property type="entry name" value="GATASE_COBBQ"/>
    <property type="match status" value="1"/>
</dbReference>